<protein>
    <recommendedName>
        <fullName evidence="9">alpha-1,2-Mannosidase</fullName>
        <ecNumber evidence="9">3.2.1.-</ecNumber>
    </recommendedName>
</protein>
<dbReference type="GO" id="GO:0005783">
    <property type="term" value="C:endoplasmic reticulum"/>
    <property type="evidence" value="ECO:0007669"/>
    <property type="project" value="TreeGrafter"/>
</dbReference>
<dbReference type="Proteomes" id="UP001140453">
    <property type="component" value="Unassembled WGS sequence"/>
</dbReference>
<gene>
    <name evidence="11" type="ORF">N0V93_010171</name>
</gene>
<keyword evidence="12" id="KW-1185">Reference proteome</keyword>
<keyword evidence="4 9" id="KW-0378">Hydrolase</keyword>
<dbReference type="AlphaFoldDB" id="A0A9W8YKP7"/>
<evidence type="ECO:0000256" key="4">
    <source>
        <dbReference type="ARBA" id="ARBA00022801"/>
    </source>
</evidence>
<keyword evidence="7" id="KW-0479">Metal-binding</keyword>
<feature type="active site" description="Proton donor" evidence="6">
    <location>
        <position position="433"/>
    </location>
</feature>
<dbReference type="InterPro" id="IPR050749">
    <property type="entry name" value="Glycosyl_Hydrolase_47"/>
</dbReference>
<evidence type="ECO:0000313" key="11">
    <source>
        <dbReference type="EMBL" id="KAJ4385741.1"/>
    </source>
</evidence>
<reference evidence="11" key="1">
    <citation type="submission" date="2022-10" db="EMBL/GenBank/DDBJ databases">
        <title>Tapping the CABI collections for fungal endophytes: first genome assemblies for Collariella, Neodidymelliopsis, Ascochyta clinopodiicola, Didymella pomorum, Didymosphaeria variabile, Neocosmospora piperis and Neocucurbitaria cava.</title>
        <authorList>
            <person name="Hill R."/>
        </authorList>
    </citation>
    <scope>NUCLEOTIDE SEQUENCE</scope>
    <source>
        <strain evidence="11">IMI 355082</strain>
    </source>
</reference>
<feature type="active site" evidence="6">
    <location>
        <position position="502"/>
    </location>
</feature>
<feature type="active site" evidence="6">
    <location>
        <position position="315"/>
    </location>
</feature>
<dbReference type="OrthoDB" id="8118055at2759"/>
<keyword evidence="10" id="KW-0812">Transmembrane</keyword>
<comment type="cofactor">
    <cofactor evidence="1 7">
        <name>Ca(2+)</name>
        <dbReference type="ChEBI" id="CHEBI:29108"/>
    </cofactor>
</comment>
<dbReference type="PRINTS" id="PR00747">
    <property type="entry name" value="GLYHDRLASE47"/>
</dbReference>
<feature type="transmembrane region" description="Helical" evidence="10">
    <location>
        <begin position="12"/>
        <end position="29"/>
    </location>
</feature>
<evidence type="ECO:0000256" key="1">
    <source>
        <dbReference type="ARBA" id="ARBA00001913"/>
    </source>
</evidence>
<dbReference type="EC" id="3.2.1.-" evidence="9"/>
<feature type="binding site" evidence="7">
    <location>
        <position position="589"/>
    </location>
    <ligand>
        <name>Ca(2+)</name>
        <dbReference type="ChEBI" id="CHEBI:29108"/>
    </ligand>
</feature>
<dbReference type="InterPro" id="IPR001382">
    <property type="entry name" value="Glyco_hydro_47"/>
</dbReference>
<name>A0A9W8YKP7_9PEZI</name>
<evidence type="ECO:0000256" key="5">
    <source>
        <dbReference type="ARBA" id="ARBA00023157"/>
    </source>
</evidence>
<dbReference type="PANTHER" id="PTHR11742:SF89">
    <property type="entry name" value="ALPHA-1,2-MANNOSIDASE"/>
    <property type="match status" value="1"/>
</dbReference>
<feature type="disulfide bond" evidence="8">
    <location>
        <begin position="390"/>
        <end position="419"/>
    </location>
</feature>
<keyword evidence="10" id="KW-0472">Membrane</keyword>
<proteinExistence type="inferred from homology"/>
<comment type="similarity">
    <text evidence="3 9">Belongs to the glycosyl hydrolase 47 family.</text>
</comment>
<dbReference type="Gene3D" id="1.50.10.10">
    <property type="match status" value="1"/>
</dbReference>
<accession>A0A9W8YKP7</accession>
<organism evidence="11 12">
    <name type="scientific">Gnomoniopsis smithogilvyi</name>
    <dbReference type="NCBI Taxonomy" id="1191159"/>
    <lineage>
        <taxon>Eukaryota</taxon>
        <taxon>Fungi</taxon>
        <taxon>Dikarya</taxon>
        <taxon>Ascomycota</taxon>
        <taxon>Pezizomycotina</taxon>
        <taxon>Sordariomycetes</taxon>
        <taxon>Sordariomycetidae</taxon>
        <taxon>Diaporthales</taxon>
        <taxon>Gnomoniaceae</taxon>
        <taxon>Gnomoniopsis</taxon>
    </lineage>
</organism>
<evidence type="ECO:0000313" key="12">
    <source>
        <dbReference type="Proteomes" id="UP001140453"/>
    </source>
</evidence>
<dbReference type="GO" id="GO:0036503">
    <property type="term" value="P:ERAD pathway"/>
    <property type="evidence" value="ECO:0007669"/>
    <property type="project" value="UniProtKB-ARBA"/>
</dbReference>
<dbReference type="SUPFAM" id="SSF48225">
    <property type="entry name" value="Seven-hairpin glycosidases"/>
    <property type="match status" value="1"/>
</dbReference>
<dbReference type="InterPro" id="IPR036026">
    <property type="entry name" value="Seven-hairpin_glycosidases"/>
</dbReference>
<dbReference type="FunFam" id="1.50.10.10:FF:000037">
    <property type="entry name" value="alpha-1,2-Mannosidase"/>
    <property type="match status" value="1"/>
</dbReference>
<dbReference type="Pfam" id="PF01532">
    <property type="entry name" value="Glyco_hydro_47"/>
    <property type="match status" value="1"/>
</dbReference>
<keyword evidence="7" id="KW-0106">Calcium</keyword>
<dbReference type="GO" id="GO:0016020">
    <property type="term" value="C:membrane"/>
    <property type="evidence" value="ECO:0007669"/>
    <property type="project" value="InterPro"/>
</dbReference>
<evidence type="ECO:0000256" key="10">
    <source>
        <dbReference type="SAM" id="Phobius"/>
    </source>
</evidence>
<feature type="active site" description="Proton donor" evidence="6">
    <location>
        <position position="179"/>
    </location>
</feature>
<keyword evidence="10" id="KW-1133">Transmembrane helix</keyword>
<evidence type="ECO:0000256" key="8">
    <source>
        <dbReference type="PIRSR" id="PIRSR601382-3"/>
    </source>
</evidence>
<dbReference type="PANTHER" id="PTHR11742">
    <property type="entry name" value="MANNOSYL-OLIGOSACCHARIDE ALPHA-1,2-MANNOSIDASE-RELATED"/>
    <property type="match status" value="1"/>
</dbReference>
<sequence>MLGLTRRKNGWLLGAGVIAILYLMFLLHGDSPYRRTYIPLPHLKTKWQLPDDYFWKTVFVHYPPKSLRPLPTGRPVAFPKVQASKFAKATPERNQHREAVKSVFTKAWNSYKEKAWRYDELTPVSGKSKNPFGGWGATLVDSLDTLFIMSLLDEFEEAIKAVETIDFTKTNLAQINVFETTIRYLGGFLSAYDLSGDARLLRKAVEVGELLYKAFDTPNRMPVTRWDMEAAGQGEKFLADQSVLIAEIGSLSMEFTRLSILTEDPKWFDAVQQITDLMSAAQGKTELAGMWPMVVNARQANFHEGTHFTLAAMADSAFEYLPKMAALLGGKLPEYQAMYEKAMDTASRYLLFRPLTPDDADILIAGTALTETENRKTTVTINYEGQHLTCYTGGMYALGGKLFDRKDDVDIATKLTEGCVWTYSAMQHGVMPETFHMAPCPARDECEWDELAWKKRVVLDAGETITGNYDTDMETANRIIKQERLPQGFTKIGDRRYILRPEAIESVFILYRVTGRSDLLDTAWEMFTAIDKMTRTALANSAVNDVTVPGQPAASDSMESFWMGETLKYFYLIFSDERLVNLDEWVFNTEAHPFRRLTR</sequence>
<evidence type="ECO:0000256" key="7">
    <source>
        <dbReference type="PIRSR" id="PIRSR601382-2"/>
    </source>
</evidence>
<dbReference type="InterPro" id="IPR012341">
    <property type="entry name" value="6hp_glycosidase-like_sf"/>
</dbReference>
<evidence type="ECO:0000256" key="3">
    <source>
        <dbReference type="ARBA" id="ARBA00007658"/>
    </source>
</evidence>
<evidence type="ECO:0000256" key="6">
    <source>
        <dbReference type="PIRSR" id="PIRSR601382-1"/>
    </source>
</evidence>
<dbReference type="GO" id="GO:0005975">
    <property type="term" value="P:carbohydrate metabolic process"/>
    <property type="evidence" value="ECO:0007669"/>
    <property type="project" value="InterPro"/>
</dbReference>
<keyword evidence="9" id="KW-0326">Glycosidase</keyword>
<keyword evidence="5 8" id="KW-1015">Disulfide bond</keyword>
<dbReference type="GO" id="GO:0004571">
    <property type="term" value="F:mannosyl-oligosaccharide 1,2-alpha-mannosidase activity"/>
    <property type="evidence" value="ECO:0007669"/>
    <property type="project" value="InterPro"/>
</dbReference>
<evidence type="ECO:0000256" key="2">
    <source>
        <dbReference type="ARBA" id="ARBA00004922"/>
    </source>
</evidence>
<dbReference type="GO" id="GO:0005509">
    <property type="term" value="F:calcium ion binding"/>
    <property type="evidence" value="ECO:0007669"/>
    <property type="project" value="InterPro"/>
</dbReference>
<dbReference type="EMBL" id="JAPEVB010000007">
    <property type="protein sequence ID" value="KAJ4385741.1"/>
    <property type="molecule type" value="Genomic_DNA"/>
</dbReference>
<comment type="pathway">
    <text evidence="2">Protein modification; protein glycosylation.</text>
</comment>
<evidence type="ECO:0000256" key="9">
    <source>
        <dbReference type="RuleBase" id="RU361193"/>
    </source>
</evidence>
<comment type="caution">
    <text evidence="11">The sequence shown here is derived from an EMBL/GenBank/DDBJ whole genome shotgun (WGS) entry which is preliminary data.</text>
</comment>